<feature type="non-terminal residue" evidence="1">
    <location>
        <position position="1"/>
    </location>
</feature>
<gene>
    <name evidence="1" type="ORF">BO79DRAFT_136275</name>
</gene>
<protein>
    <submittedName>
        <fullName evidence="1">Uncharacterized protein</fullName>
    </submittedName>
</protein>
<dbReference type="Proteomes" id="UP000249748">
    <property type="component" value="Unassembled WGS sequence"/>
</dbReference>
<organism evidence="1 2">
    <name type="scientific">Aspergillus costaricaensis CBS 115574</name>
    <dbReference type="NCBI Taxonomy" id="1448317"/>
    <lineage>
        <taxon>Eukaryota</taxon>
        <taxon>Fungi</taxon>
        <taxon>Dikarya</taxon>
        <taxon>Ascomycota</taxon>
        <taxon>Pezizomycotina</taxon>
        <taxon>Eurotiomycetes</taxon>
        <taxon>Eurotiomycetidae</taxon>
        <taxon>Eurotiales</taxon>
        <taxon>Aspergillaceae</taxon>
        <taxon>Aspergillus</taxon>
        <taxon>Aspergillus subgen. Circumdati</taxon>
    </lineage>
</organism>
<keyword evidence="2" id="KW-1185">Reference proteome</keyword>
<sequence length="84" mass="9078">TILGNRISYVFNPQGQSYKVDTGYSSPSYTLDLACTALQNNECDLATIVHINLIQSPERHATVSQGGFLWLTSICHASDTSADG</sequence>
<evidence type="ECO:0000313" key="1">
    <source>
        <dbReference type="EMBL" id="RAK93825.1"/>
    </source>
</evidence>
<reference evidence="1" key="1">
    <citation type="submission" date="2018-02" db="EMBL/GenBank/DDBJ databases">
        <title>The genomes of Aspergillus section Nigri reveals drivers in fungal speciation.</title>
        <authorList>
            <consortium name="DOE Joint Genome Institute"/>
            <person name="Vesth T.C."/>
            <person name="Nybo J."/>
            <person name="Theobald S."/>
            <person name="Brandl J."/>
            <person name="Frisvad J.C."/>
            <person name="Nielsen K.F."/>
            <person name="Lyhne E.K."/>
            <person name="Kogle M.E."/>
            <person name="Kuo A."/>
            <person name="Riley R."/>
            <person name="Clum A."/>
            <person name="Nolan M."/>
            <person name="Lipzen A."/>
            <person name="Salamov A."/>
            <person name="Henrissat B."/>
            <person name="Wiebenga A."/>
            <person name="De vries R.P."/>
            <person name="Grigoriev I.V."/>
            <person name="Mortensen U.H."/>
            <person name="Andersen M.R."/>
            <person name="Baker S.E."/>
        </authorList>
    </citation>
    <scope>NUCLEOTIDE SEQUENCE</scope>
    <source>
        <strain evidence="1">CBS 115574</strain>
    </source>
</reference>
<evidence type="ECO:0000313" key="2">
    <source>
        <dbReference type="Proteomes" id="UP000249748"/>
    </source>
</evidence>
<dbReference type="EMBL" id="KZ824536">
    <property type="protein sequence ID" value="RAK93825.1"/>
    <property type="molecule type" value="Genomic_DNA"/>
</dbReference>
<name>A0ACD1ITP0_9EURO</name>
<accession>A0ACD1ITP0</accession>
<proteinExistence type="predicted"/>